<name>A0AAX2ACQ5_9BACT</name>
<dbReference type="RefSeq" id="WP_114843259.1">
    <property type="nucleotide sequence ID" value="NZ_CP031220.1"/>
</dbReference>
<evidence type="ECO:0000313" key="2">
    <source>
        <dbReference type="Proteomes" id="UP000290092"/>
    </source>
</evidence>
<dbReference type="GO" id="GO:0006400">
    <property type="term" value="P:tRNA modification"/>
    <property type="evidence" value="ECO:0007669"/>
    <property type="project" value="InterPro"/>
</dbReference>
<dbReference type="KEGG" id="amyt:AMYT_a0050"/>
<reference evidence="1 2" key="1">
    <citation type="submission" date="2017-09" db="EMBL/GenBank/DDBJ databases">
        <title>Genomics of the genus Arcobacter.</title>
        <authorList>
            <person name="Perez-Cataluna A."/>
            <person name="Figueras M.J."/>
            <person name="Salas-Masso N."/>
        </authorList>
    </citation>
    <scope>NUCLEOTIDE SEQUENCE [LARGE SCALE GENOMIC DNA]</scope>
    <source>
        <strain evidence="1 2">CECT 7386</strain>
    </source>
</reference>
<evidence type="ECO:0000313" key="1">
    <source>
        <dbReference type="EMBL" id="RXK14799.1"/>
    </source>
</evidence>
<sequence length="239" mass="27921">MKIYFACPTGKRRDNILKEYGYEFGACLTRDTFNHITARTMHWFFDNGAFSDWQNKRPFNAQKFIDQMWRIESEIRFGKPISNDLDFSSMERGEPKKYKLVCPEFVVCPDLPARGNESLEFSRKWIDYLEDTFPYYDYFLAVQNEMSFELVEDDLKNNRFSGLFVGGTKEWKYKEASIWVELAHKYGIPCHIGGIGNRKSILWAKSIGADSVDSGVAMIHPKHLAEILNIKDDMFWNVA</sequence>
<dbReference type="SUPFAM" id="SSF51713">
    <property type="entry name" value="tRNA-guanine transglycosylase"/>
    <property type="match status" value="1"/>
</dbReference>
<evidence type="ECO:0008006" key="3">
    <source>
        <dbReference type="Google" id="ProtNLM"/>
    </source>
</evidence>
<gene>
    <name evidence="1" type="ORF">CP985_11815</name>
</gene>
<protein>
    <recommendedName>
        <fullName evidence="3">Phosphoribosylanthranilate isomerase</fullName>
    </recommendedName>
</protein>
<dbReference type="AlphaFoldDB" id="A0AAX2ACQ5"/>
<dbReference type="EMBL" id="NXID01000051">
    <property type="protein sequence ID" value="RXK14799.1"/>
    <property type="molecule type" value="Genomic_DNA"/>
</dbReference>
<keyword evidence="2" id="KW-1185">Reference proteome</keyword>
<accession>A0AAX2ACQ5</accession>
<organism evidence="1 2">
    <name type="scientific">Malaciobacter mytili LMG 24559</name>
    <dbReference type="NCBI Taxonomy" id="1032238"/>
    <lineage>
        <taxon>Bacteria</taxon>
        <taxon>Pseudomonadati</taxon>
        <taxon>Campylobacterota</taxon>
        <taxon>Epsilonproteobacteria</taxon>
        <taxon>Campylobacterales</taxon>
        <taxon>Arcobacteraceae</taxon>
        <taxon>Malaciobacter</taxon>
    </lineage>
</organism>
<comment type="caution">
    <text evidence="1">The sequence shown here is derived from an EMBL/GenBank/DDBJ whole genome shotgun (WGS) entry which is preliminary data.</text>
</comment>
<proteinExistence type="predicted"/>
<dbReference type="Proteomes" id="UP000290092">
    <property type="component" value="Unassembled WGS sequence"/>
</dbReference>
<dbReference type="InterPro" id="IPR036511">
    <property type="entry name" value="TGT-like_sf"/>
</dbReference>